<dbReference type="OrthoDB" id="4922995at2759"/>
<dbReference type="EMBL" id="NJEU01000079">
    <property type="protein sequence ID" value="PHH82081.1"/>
    <property type="molecule type" value="Genomic_DNA"/>
</dbReference>
<reference evidence="1 2" key="1">
    <citation type="submission" date="2017-06" db="EMBL/GenBank/DDBJ databases">
        <title>Ant-infecting Ophiocordyceps genomes reveal a high diversity of potential behavioral manipulation genes and a possible major role for enterotoxins.</title>
        <authorList>
            <person name="De Bekker C."/>
            <person name="Evans H.C."/>
            <person name="Brachmann A."/>
            <person name="Hughes D.P."/>
        </authorList>
    </citation>
    <scope>NUCLEOTIDE SEQUENCE [LARGE SCALE GENOMIC DNA]</scope>
    <source>
        <strain evidence="1 2">1348a</strain>
    </source>
</reference>
<accession>A0A2C5ZRX1</accession>
<dbReference type="AlphaFoldDB" id="A0A2C5ZRX1"/>
<sequence length="548" mass="61909">MEQCIDLPASFQHKVVSLQPDPSAGNCSFYENTQCHGPAIHASYPGVSLNTSADGNAVFNIANSLICVNSDKEILPTDHTCDFIRALTVWLKVGDGWATGTWSKISFTFGDFNAYILGADGPRGGTCIKTRVDLRAVFGATVIPRKWLNNFKVWDIMNTDILSNPALFGGDQWLLQGFRLDAECANSADVFVFQRTVNLTVHHSMLHWAVPTVVFNTMIEPLDWIFPPKIPDTCNSELTRVPHYELLENCPAFDRLTLEIQLGNRRDEGTWDTLALAFNNTNNNAIHHIVTAPKQGFFTRQDINLQEVFNSSIVASSDLRTVQVEQIHSHLMGDDKWKLRGLVLQAKCAGSDHTYYLVKFAHLDYQIPAAKTPVKTRRTVWSGSIMPKRDWKADFECSHIDRLQLRARVRWGHFAGTNVTLMLSLNDAIKPLTPFINVPIDEVKATKNINLTHIFNRESVPITHIRSLTIFAEPHKIVPRISFYQMSGLTLLGRCTGSNKELVIQYDDIYILIDRATGLSKHRKSISRFDWDLAKESWNENIHDATEF</sequence>
<gene>
    <name evidence="1" type="ORF">CDD82_7076</name>
</gene>
<keyword evidence="2" id="KW-1185">Reference proteome</keyword>
<comment type="caution">
    <text evidence="1">The sequence shown here is derived from an EMBL/GenBank/DDBJ whole genome shotgun (WGS) entry which is preliminary data.</text>
</comment>
<evidence type="ECO:0000313" key="2">
    <source>
        <dbReference type="Proteomes" id="UP000224854"/>
    </source>
</evidence>
<organism evidence="1 2">
    <name type="scientific">Ophiocordyceps australis</name>
    <dbReference type="NCBI Taxonomy" id="1399860"/>
    <lineage>
        <taxon>Eukaryota</taxon>
        <taxon>Fungi</taxon>
        <taxon>Dikarya</taxon>
        <taxon>Ascomycota</taxon>
        <taxon>Pezizomycotina</taxon>
        <taxon>Sordariomycetes</taxon>
        <taxon>Hypocreomycetidae</taxon>
        <taxon>Hypocreales</taxon>
        <taxon>Ophiocordycipitaceae</taxon>
        <taxon>Ophiocordyceps</taxon>
    </lineage>
</organism>
<evidence type="ECO:0000313" key="1">
    <source>
        <dbReference type="EMBL" id="PHH82081.1"/>
    </source>
</evidence>
<proteinExistence type="predicted"/>
<name>A0A2C5ZRX1_9HYPO</name>
<dbReference type="Proteomes" id="UP000224854">
    <property type="component" value="Unassembled WGS sequence"/>
</dbReference>
<protein>
    <submittedName>
        <fullName evidence="1">Uncharacterized protein</fullName>
    </submittedName>
</protein>